<dbReference type="PIRSF" id="PIRSF009120">
    <property type="entry name" value="UCP009120_prtse"/>
    <property type="match status" value="1"/>
</dbReference>
<dbReference type="AlphaFoldDB" id="A0A1J5TLA3"/>
<dbReference type="Gene3D" id="3.60.20.10">
    <property type="entry name" value="Glutamine Phosphoribosylpyrophosphate, subunit 1, domain 1"/>
    <property type="match status" value="1"/>
</dbReference>
<proteinExistence type="predicted"/>
<dbReference type="SUPFAM" id="SSF56235">
    <property type="entry name" value="N-terminal nucleophile aminohydrolases (Ntn hydrolases)"/>
    <property type="match status" value="1"/>
</dbReference>
<protein>
    <recommendedName>
        <fullName evidence="2">Proteasome-type protease</fullName>
    </recommendedName>
</protein>
<dbReference type="EMBL" id="MLJW01000011">
    <property type="protein sequence ID" value="OIR14484.1"/>
    <property type="molecule type" value="Genomic_DNA"/>
</dbReference>
<dbReference type="InterPro" id="IPR016545">
    <property type="entry name" value="UCP009120_prtse"/>
</dbReference>
<gene>
    <name evidence="1" type="ORF">GALL_42850</name>
</gene>
<name>A0A1J5TLA3_9ZZZZ</name>
<sequence>MTYCLSVNIDEGMVFCSDSRTNAGFDNVSSYSKMHPFVWPGSRVFVLLSSGNLATTQAVINRLDADLDKAAQPNLLNVANMHEAADYVASISSEVQKQQSLRDASGGSLEATFILGGQIAGGVPETLLIYAQGNYIHESSEHPFLQIGEIKYGKPILDRVIRRNIQLEAAARCALVSMNSTIRSNLSVGPPIDMMIYNKDSLDAGRRFTLTEDDPFYRSIALSWSAGLVRALESLPRFEWEIDQVK</sequence>
<organism evidence="1">
    <name type="scientific">mine drainage metagenome</name>
    <dbReference type="NCBI Taxonomy" id="410659"/>
    <lineage>
        <taxon>unclassified sequences</taxon>
        <taxon>metagenomes</taxon>
        <taxon>ecological metagenomes</taxon>
    </lineage>
</organism>
<dbReference type="InterPro" id="IPR029055">
    <property type="entry name" value="Ntn_hydrolases_N"/>
</dbReference>
<reference evidence="1" key="1">
    <citation type="submission" date="2016-10" db="EMBL/GenBank/DDBJ databases">
        <title>Sequence of Gallionella enrichment culture.</title>
        <authorList>
            <person name="Poehlein A."/>
            <person name="Muehling M."/>
            <person name="Daniel R."/>
        </authorList>
    </citation>
    <scope>NUCLEOTIDE SEQUENCE</scope>
</reference>
<comment type="caution">
    <text evidence="1">The sequence shown here is derived from an EMBL/GenBank/DDBJ whole genome shotgun (WGS) entry which is preliminary data.</text>
</comment>
<evidence type="ECO:0000313" key="1">
    <source>
        <dbReference type="EMBL" id="OIR14484.1"/>
    </source>
</evidence>
<accession>A0A1J5TLA3</accession>
<evidence type="ECO:0008006" key="2">
    <source>
        <dbReference type="Google" id="ProtNLM"/>
    </source>
</evidence>